<feature type="region of interest" description="Disordered" evidence="1">
    <location>
        <begin position="1"/>
        <end position="27"/>
    </location>
</feature>
<evidence type="ECO:0000256" key="1">
    <source>
        <dbReference type="SAM" id="MobiDB-lite"/>
    </source>
</evidence>
<accession>A0A0A9DV14</accession>
<organism evidence="2">
    <name type="scientific">Arundo donax</name>
    <name type="common">Giant reed</name>
    <name type="synonym">Donax arundinaceus</name>
    <dbReference type="NCBI Taxonomy" id="35708"/>
    <lineage>
        <taxon>Eukaryota</taxon>
        <taxon>Viridiplantae</taxon>
        <taxon>Streptophyta</taxon>
        <taxon>Embryophyta</taxon>
        <taxon>Tracheophyta</taxon>
        <taxon>Spermatophyta</taxon>
        <taxon>Magnoliopsida</taxon>
        <taxon>Liliopsida</taxon>
        <taxon>Poales</taxon>
        <taxon>Poaceae</taxon>
        <taxon>PACMAD clade</taxon>
        <taxon>Arundinoideae</taxon>
        <taxon>Arundineae</taxon>
        <taxon>Arundo</taxon>
    </lineage>
</organism>
<dbReference type="EMBL" id="GBRH01205461">
    <property type="protein sequence ID" value="JAD92434.1"/>
    <property type="molecule type" value="Transcribed_RNA"/>
</dbReference>
<sequence>MRARSQSNDKTKSQHARPRRQQWQQRQ</sequence>
<proteinExistence type="predicted"/>
<name>A0A0A9DV14_ARUDO</name>
<reference evidence="2" key="1">
    <citation type="submission" date="2014-09" db="EMBL/GenBank/DDBJ databases">
        <authorList>
            <person name="Magalhaes I.L.F."/>
            <person name="Oliveira U."/>
            <person name="Santos F.R."/>
            <person name="Vidigal T.H.D.A."/>
            <person name="Brescovit A.D."/>
            <person name="Santos A.J."/>
        </authorList>
    </citation>
    <scope>NUCLEOTIDE SEQUENCE</scope>
    <source>
        <tissue evidence="2">Shoot tissue taken approximately 20 cm above the soil surface</tissue>
    </source>
</reference>
<protein>
    <submittedName>
        <fullName evidence="2">Uncharacterized protein</fullName>
    </submittedName>
</protein>
<dbReference type="AlphaFoldDB" id="A0A0A9DV14"/>
<reference evidence="2" key="2">
    <citation type="journal article" date="2015" name="Data Brief">
        <title>Shoot transcriptome of the giant reed, Arundo donax.</title>
        <authorList>
            <person name="Barrero R.A."/>
            <person name="Guerrero F.D."/>
            <person name="Moolhuijzen P."/>
            <person name="Goolsby J.A."/>
            <person name="Tidwell J."/>
            <person name="Bellgard S.E."/>
            <person name="Bellgard M.I."/>
        </authorList>
    </citation>
    <scope>NUCLEOTIDE SEQUENCE</scope>
    <source>
        <tissue evidence="2">Shoot tissue taken approximately 20 cm above the soil surface</tissue>
    </source>
</reference>
<evidence type="ECO:0000313" key="2">
    <source>
        <dbReference type="EMBL" id="JAD92434.1"/>
    </source>
</evidence>